<dbReference type="InterPro" id="IPR008962">
    <property type="entry name" value="PapD-like_sf"/>
</dbReference>
<dbReference type="GO" id="GO:0061817">
    <property type="term" value="P:endoplasmic reticulum-plasma membrane tethering"/>
    <property type="evidence" value="ECO:0007669"/>
    <property type="project" value="TreeGrafter"/>
</dbReference>
<evidence type="ECO:0000259" key="4">
    <source>
        <dbReference type="PROSITE" id="PS50202"/>
    </source>
</evidence>
<accession>A0A199UKN5</accession>
<feature type="transmembrane region" description="Helical" evidence="3">
    <location>
        <begin position="204"/>
        <end position="229"/>
    </location>
</feature>
<dbReference type="EMBL" id="LSRQ01007232">
    <property type="protein sequence ID" value="OAY65145.1"/>
    <property type="molecule type" value="Genomic_DNA"/>
</dbReference>
<dbReference type="AlphaFoldDB" id="A0A199UKN5"/>
<keyword evidence="3" id="KW-0812">Transmembrane</keyword>
<dbReference type="FunFam" id="2.60.40.10:FF:000813">
    <property type="entry name" value="Vesicle-associated protein 1-1"/>
    <property type="match status" value="1"/>
</dbReference>
<evidence type="ECO:0000313" key="5">
    <source>
        <dbReference type="EMBL" id="OAY65145.1"/>
    </source>
</evidence>
<sequence length="235" mass="27150">MSNTINDRWWWWPIDLRYPEELTFEFELEKPSYCNLKVVNNTEHHVAFKVKTTSPKKYFVRPNTSVVQPWDTCTITVTLQAQKEYPIDMQCKDKFLIQSTKVPPNADIDEIPPDTFNKEGDKVIEELKLRVVYANPAEKESGLTSSRSLKKGSDDLMMLKNSSIEEIQTVQRLREERDATIQQNHQLQRELEMLKRRKNRKRDAGFSLTFAAFAGLIGLLLGFIMNLALSSPPAA</sequence>
<protein>
    <submittedName>
        <fullName evidence="5">Vesicle-associated protein 2-1</fullName>
    </submittedName>
</protein>
<gene>
    <name evidence="5" type="ORF">ACMD2_14731</name>
</gene>
<dbReference type="GO" id="GO:0090158">
    <property type="term" value="P:endoplasmic reticulum membrane organization"/>
    <property type="evidence" value="ECO:0007669"/>
    <property type="project" value="TreeGrafter"/>
</dbReference>
<evidence type="ECO:0000256" key="1">
    <source>
        <dbReference type="ARBA" id="ARBA00008932"/>
    </source>
</evidence>
<dbReference type="PROSITE" id="PS50202">
    <property type="entry name" value="MSP"/>
    <property type="match status" value="1"/>
</dbReference>
<comment type="caution">
    <text evidence="5">The sequence shown here is derived from an EMBL/GenBank/DDBJ whole genome shotgun (WGS) entry which is preliminary data.</text>
</comment>
<reference evidence="5 6" key="1">
    <citation type="journal article" date="2016" name="DNA Res.">
        <title>The draft genome of MD-2 pineapple using hybrid error correction of long reads.</title>
        <authorList>
            <person name="Redwan R.M."/>
            <person name="Saidin A."/>
            <person name="Kumar S.V."/>
        </authorList>
    </citation>
    <scope>NUCLEOTIDE SEQUENCE [LARGE SCALE GENOMIC DNA]</scope>
    <source>
        <strain evidence="6">cv. MD2</strain>
        <tissue evidence="5">Leaf</tissue>
    </source>
</reference>
<name>A0A199UKN5_ANACO</name>
<dbReference type="Proteomes" id="UP000092600">
    <property type="component" value="Unassembled WGS sequence"/>
</dbReference>
<comment type="similarity">
    <text evidence="1">Belongs to the VAMP-associated protein (VAP) (TC 9.B.17) family.</text>
</comment>
<dbReference type="InterPro" id="IPR016763">
    <property type="entry name" value="VAP"/>
</dbReference>
<dbReference type="Gene3D" id="2.60.40.10">
    <property type="entry name" value="Immunoglobulins"/>
    <property type="match status" value="1"/>
</dbReference>
<organism evidence="5 6">
    <name type="scientific">Ananas comosus</name>
    <name type="common">Pineapple</name>
    <name type="synonym">Ananas ananas</name>
    <dbReference type="NCBI Taxonomy" id="4615"/>
    <lineage>
        <taxon>Eukaryota</taxon>
        <taxon>Viridiplantae</taxon>
        <taxon>Streptophyta</taxon>
        <taxon>Embryophyta</taxon>
        <taxon>Tracheophyta</taxon>
        <taxon>Spermatophyta</taxon>
        <taxon>Magnoliopsida</taxon>
        <taxon>Liliopsida</taxon>
        <taxon>Poales</taxon>
        <taxon>Bromeliaceae</taxon>
        <taxon>Bromelioideae</taxon>
        <taxon>Ananas</taxon>
    </lineage>
</organism>
<proteinExistence type="inferred from homology"/>
<dbReference type="PIRSF" id="PIRSF019693">
    <property type="entry name" value="VAMP-associated"/>
    <property type="match status" value="1"/>
</dbReference>
<keyword evidence="3" id="KW-1133">Transmembrane helix</keyword>
<feature type="domain" description="MSP" evidence="4">
    <location>
        <begin position="13"/>
        <end position="134"/>
    </location>
</feature>
<evidence type="ECO:0000256" key="3">
    <source>
        <dbReference type="SAM" id="Phobius"/>
    </source>
</evidence>
<dbReference type="InterPro" id="IPR013783">
    <property type="entry name" value="Ig-like_fold"/>
</dbReference>
<dbReference type="InterPro" id="IPR000535">
    <property type="entry name" value="MSP_dom"/>
</dbReference>
<keyword evidence="3" id="KW-0472">Membrane</keyword>
<dbReference type="STRING" id="4615.A0A199UKN5"/>
<dbReference type="PANTHER" id="PTHR10809:SF42">
    <property type="entry name" value="VESICLE-ASSOCIATED PROTEIN 2-1"/>
    <property type="match status" value="1"/>
</dbReference>
<evidence type="ECO:0000256" key="2">
    <source>
        <dbReference type="SAM" id="Coils"/>
    </source>
</evidence>
<dbReference type="SUPFAM" id="SSF49354">
    <property type="entry name" value="PapD-like"/>
    <property type="match status" value="1"/>
</dbReference>
<dbReference type="Pfam" id="PF00635">
    <property type="entry name" value="Motile_Sperm"/>
    <property type="match status" value="1"/>
</dbReference>
<dbReference type="GO" id="GO:0005886">
    <property type="term" value="C:plasma membrane"/>
    <property type="evidence" value="ECO:0007669"/>
    <property type="project" value="TreeGrafter"/>
</dbReference>
<feature type="coiled-coil region" evidence="2">
    <location>
        <begin position="170"/>
        <end position="204"/>
    </location>
</feature>
<keyword evidence="2" id="KW-0175">Coiled coil</keyword>
<evidence type="ECO:0000313" key="6">
    <source>
        <dbReference type="Proteomes" id="UP000092600"/>
    </source>
</evidence>
<dbReference type="GO" id="GO:0005789">
    <property type="term" value="C:endoplasmic reticulum membrane"/>
    <property type="evidence" value="ECO:0007669"/>
    <property type="project" value="InterPro"/>
</dbReference>
<dbReference type="PANTHER" id="PTHR10809">
    <property type="entry name" value="VESICLE-ASSOCIATED MEMBRANE PROTEIN-ASSOCIATED PROTEIN"/>
    <property type="match status" value="1"/>
</dbReference>